<dbReference type="Proteomes" id="UP000437068">
    <property type="component" value="Unassembled WGS sequence"/>
</dbReference>
<feature type="region of interest" description="Disordered" evidence="1">
    <location>
        <begin position="32"/>
        <end position="55"/>
    </location>
</feature>
<evidence type="ECO:0000313" key="5">
    <source>
        <dbReference type="EMBL" id="KAE9124047.1"/>
    </source>
</evidence>
<keyword evidence="10" id="KW-1185">Reference proteome</keyword>
<evidence type="ECO:0000313" key="7">
    <source>
        <dbReference type="EMBL" id="KAE9206442.1"/>
    </source>
</evidence>
<accession>A0A6A3EEA8</accession>
<dbReference type="OrthoDB" id="10385313at2759"/>
<dbReference type="EMBL" id="QXGE01001278">
    <property type="protein sequence ID" value="KAE9294951.1"/>
    <property type="molecule type" value="Genomic_DNA"/>
</dbReference>
<dbReference type="Proteomes" id="UP000433483">
    <property type="component" value="Unassembled WGS sequence"/>
</dbReference>
<dbReference type="EMBL" id="QXGC01001286">
    <property type="protein sequence ID" value="KAE9206442.1"/>
    <property type="molecule type" value="Genomic_DNA"/>
</dbReference>
<evidence type="ECO:0000313" key="10">
    <source>
        <dbReference type="Proteomes" id="UP000433483"/>
    </source>
</evidence>
<dbReference type="Proteomes" id="UP000488956">
    <property type="component" value="Unassembled WGS sequence"/>
</dbReference>
<evidence type="ECO:0000313" key="8">
    <source>
        <dbReference type="EMBL" id="KAE9294951.1"/>
    </source>
</evidence>
<dbReference type="Proteomes" id="UP000476176">
    <property type="component" value="Unassembled WGS sequence"/>
</dbReference>
<dbReference type="EMBL" id="QXFX01001304">
    <property type="protein sequence ID" value="KAE9092753.1"/>
    <property type="molecule type" value="Genomic_DNA"/>
</dbReference>
<evidence type="ECO:0000313" key="9">
    <source>
        <dbReference type="Proteomes" id="UP000429523"/>
    </source>
</evidence>
<name>A0A6A3EEA8_9STRA</name>
<sequence length="156" mass="16030">MYDGKRLQHTIEADLSAAAVTGRLVRVENDCGDKDGSDTGDNRAQCSHAAPMPGHGVGDGAADGGVVYAPGRGRGGGAVRGRRLVGRGEGHRAAAVPGRVVLVTAPPIVAWYMLPVVGVVAVLCVDGDLPDVVKAIAPLPCQHFIHRSAKNLDLLG</sequence>
<evidence type="ECO:0000313" key="13">
    <source>
        <dbReference type="Proteomes" id="UP000441208"/>
    </source>
</evidence>
<evidence type="ECO:0000313" key="12">
    <source>
        <dbReference type="Proteomes" id="UP000440732"/>
    </source>
</evidence>
<evidence type="ECO:0000313" key="3">
    <source>
        <dbReference type="EMBL" id="KAE9092721.1"/>
    </source>
</evidence>
<evidence type="ECO:0000313" key="14">
    <source>
        <dbReference type="Proteomes" id="UP000476176"/>
    </source>
</evidence>
<feature type="compositionally biased region" description="Basic and acidic residues" evidence="1">
    <location>
        <begin position="32"/>
        <end position="41"/>
    </location>
</feature>
<evidence type="ECO:0000256" key="1">
    <source>
        <dbReference type="SAM" id="MobiDB-lite"/>
    </source>
</evidence>
<dbReference type="AlphaFoldDB" id="A0A6A3EEA8"/>
<reference evidence="9 10" key="1">
    <citation type="submission" date="2018-08" db="EMBL/GenBank/DDBJ databases">
        <title>Genomic investigation of the strawberry pathogen Phytophthora fragariae indicates pathogenicity is determined by transcriptional variation in three key races.</title>
        <authorList>
            <person name="Adams T.M."/>
            <person name="Armitage A.D."/>
            <person name="Sobczyk M.K."/>
            <person name="Bates H.J."/>
            <person name="Dunwell J.M."/>
            <person name="Nellist C.F."/>
            <person name="Harrison R.J."/>
        </authorList>
    </citation>
    <scope>NUCLEOTIDE SEQUENCE [LARGE SCALE GENOMIC DNA]</scope>
    <source>
        <strain evidence="8 11">A4</strain>
        <strain evidence="7 14">BC-23</strain>
        <strain evidence="6 10">NOV-27</strain>
        <strain evidence="5 12">NOV-5</strain>
        <strain evidence="3 13">NOV-71</strain>
        <strain evidence="2 9">NOV-9</strain>
        <strain evidence="4 15">ONT-3</strain>
    </source>
</reference>
<organism evidence="2 9">
    <name type="scientific">Phytophthora fragariae</name>
    <dbReference type="NCBI Taxonomy" id="53985"/>
    <lineage>
        <taxon>Eukaryota</taxon>
        <taxon>Sar</taxon>
        <taxon>Stramenopiles</taxon>
        <taxon>Oomycota</taxon>
        <taxon>Peronosporomycetes</taxon>
        <taxon>Peronosporales</taxon>
        <taxon>Peronosporaceae</taxon>
        <taxon>Phytophthora</taxon>
    </lineage>
</organism>
<dbReference type="Proteomes" id="UP000429523">
    <property type="component" value="Unassembled WGS sequence"/>
</dbReference>
<gene>
    <name evidence="8" type="ORF">PF001_g17546</name>
    <name evidence="7" type="ORF">PF004_g17298</name>
    <name evidence="6" type="ORF">PF005_g18327</name>
    <name evidence="5" type="ORF">PF006_g17278</name>
    <name evidence="3" type="ORF">PF007_g18380</name>
    <name evidence="2" type="ORF">PF009_g19348</name>
    <name evidence="4" type="ORF">PF010_g17733</name>
</gene>
<comment type="caution">
    <text evidence="2">The sequence shown here is derived from an EMBL/GenBank/DDBJ whole genome shotgun (WGS) entry which is preliminary data.</text>
</comment>
<evidence type="ECO:0000313" key="2">
    <source>
        <dbReference type="EMBL" id="KAE8930566.1"/>
    </source>
</evidence>
<dbReference type="EMBL" id="QXFZ01001313">
    <property type="protein sequence ID" value="KAE9092721.1"/>
    <property type="molecule type" value="Genomic_DNA"/>
</dbReference>
<proteinExistence type="predicted"/>
<dbReference type="EMBL" id="QXGF01001362">
    <property type="protein sequence ID" value="KAE8930566.1"/>
    <property type="molecule type" value="Genomic_DNA"/>
</dbReference>
<dbReference type="Proteomes" id="UP000441208">
    <property type="component" value="Unassembled WGS sequence"/>
</dbReference>
<evidence type="ECO:0000313" key="4">
    <source>
        <dbReference type="EMBL" id="KAE9092753.1"/>
    </source>
</evidence>
<dbReference type="EMBL" id="QXGA01001262">
    <property type="protein sequence ID" value="KAE9124047.1"/>
    <property type="molecule type" value="Genomic_DNA"/>
</dbReference>
<dbReference type="EMBL" id="QXGB01001324">
    <property type="protein sequence ID" value="KAE9192787.1"/>
    <property type="molecule type" value="Genomic_DNA"/>
</dbReference>
<evidence type="ECO:0000313" key="6">
    <source>
        <dbReference type="EMBL" id="KAE9192787.1"/>
    </source>
</evidence>
<dbReference type="Proteomes" id="UP000440732">
    <property type="component" value="Unassembled WGS sequence"/>
</dbReference>
<protein>
    <submittedName>
        <fullName evidence="2">Uncharacterized protein</fullName>
    </submittedName>
</protein>
<evidence type="ECO:0000313" key="15">
    <source>
        <dbReference type="Proteomes" id="UP000488956"/>
    </source>
</evidence>
<evidence type="ECO:0000313" key="11">
    <source>
        <dbReference type="Proteomes" id="UP000437068"/>
    </source>
</evidence>